<dbReference type="VEuPathDB" id="FungiDB:A1O9_10572"/>
<proteinExistence type="predicted"/>
<dbReference type="RefSeq" id="XP_013256187.1">
    <property type="nucleotide sequence ID" value="XM_013400733.1"/>
</dbReference>
<dbReference type="InterPro" id="IPR029164">
    <property type="entry name" value="PIG-Y"/>
</dbReference>
<keyword evidence="2" id="KW-1133">Transmembrane helix</keyword>
<dbReference type="OrthoDB" id="2157498at2759"/>
<feature type="compositionally biased region" description="Basic and acidic residues" evidence="1">
    <location>
        <begin position="115"/>
        <end position="126"/>
    </location>
</feature>
<protein>
    <submittedName>
        <fullName evidence="3">Uncharacterized protein</fullName>
    </submittedName>
</protein>
<evidence type="ECO:0000256" key="1">
    <source>
        <dbReference type="SAM" id="MobiDB-lite"/>
    </source>
</evidence>
<sequence length="370" mass="40359">MNGARYGASDFSEKPIPFPKIDEEISSHEKDKDATKSKKRGEGHPGHKRSVSGNILSRLSFLRTNSDQDKDKSDGSDKNGAQLLPRGRGAMAMAEAQLQSKRKRKGSLRKTVLGKGRDRKASDMKKSPLSSARSAPAQTPDQDQDQDQDQAPTPRASTDLSLSGPASPESPPSWPFRTLSRVSIPSIRSSTASIDPASSAASIVSPTMATDASTDDEDLVLPQMPSLRKIPSAASSFGDSYFPIQDPVRRMFGSRARSPLASQPQSTAGTPPNEEAWDYSETAFWGYVILVVTWIVFVVGMGSCFGVWSWAWDVGETPYAPPELEDDPTLPIVGYYPALLVLTCVMAWVWVVVAWVGMKYFRHADFKGDD</sequence>
<feature type="compositionally biased region" description="Basic and acidic residues" evidence="1">
    <location>
        <begin position="66"/>
        <end position="77"/>
    </location>
</feature>
<dbReference type="HOGENOM" id="CLU_030267_1_0_1"/>
<dbReference type="PANTHER" id="PTHR39400:SF1">
    <property type="entry name" value="PIG-P DOMAIN-CONTAINING PROTEIN"/>
    <property type="match status" value="1"/>
</dbReference>
<reference evidence="3 4" key="1">
    <citation type="submission" date="2013-03" db="EMBL/GenBank/DDBJ databases">
        <title>The Genome Sequence of Exophiala aquamarina CBS 119918.</title>
        <authorList>
            <consortium name="The Broad Institute Genomics Platform"/>
            <person name="Cuomo C."/>
            <person name="de Hoog S."/>
            <person name="Gorbushina A."/>
            <person name="Walker B."/>
            <person name="Young S.K."/>
            <person name="Zeng Q."/>
            <person name="Gargeya S."/>
            <person name="Fitzgerald M."/>
            <person name="Haas B."/>
            <person name="Abouelleil A."/>
            <person name="Allen A.W."/>
            <person name="Alvarado L."/>
            <person name="Arachchi H.M."/>
            <person name="Berlin A.M."/>
            <person name="Chapman S.B."/>
            <person name="Gainer-Dewar J."/>
            <person name="Goldberg J."/>
            <person name="Griggs A."/>
            <person name="Gujja S."/>
            <person name="Hansen M."/>
            <person name="Howarth C."/>
            <person name="Imamovic A."/>
            <person name="Ireland A."/>
            <person name="Larimer J."/>
            <person name="McCowan C."/>
            <person name="Murphy C."/>
            <person name="Pearson M."/>
            <person name="Poon T.W."/>
            <person name="Priest M."/>
            <person name="Roberts A."/>
            <person name="Saif S."/>
            <person name="Shea T."/>
            <person name="Sisk P."/>
            <person name="Sykes S."/>
            <person name="Wortman J."/>
            <person name="Nusbaum C."/>
            <person name="Birren B."/>
        </authorList>
    </citation>
    <scope>NUCLEOTIDE SEQUENCE [LARGE SCALE GENOMIC DNA]</scope>
    <source>
        <strain evidence="3 4">CBS 119918</strain>
    </source>
</reference>
<dbReference type="STRING" id="1182545.A0A072P1N6"/>
<dbReference type="Proteomes" id="UP000027920">
    <property type="component" value="Unassembled WGS sequence"/>
</dbReference>
<dbReference type="Pfam" id="PF15159">
    <property type="entry name" value="PIG-Y"/>
    <property type="match status" value="1"/>
</dbReference>
<dbReference type="EMBL" id="AMGV01000013">
    <property type="protein sequence ID" value="KEF53597.1"/>
    <property type="molecule type" value="Genomic_DNA"/>
</dbReference>
<feature type="region of interest" description="Disordered" evidence="1">
    <location>
        <begin position="1"/>
        <end position="177"/>
    </location>
</feature>
<dbReference type="GeneID" id="25285476"/>
<evidence type="ECO:0000256" key="2">
    <source>
        <dbReference type="SAM" id="Phobius"/>
    </source>
</evidence>
<name>A0A072P1N6_9EURO</name>
<evidence type="ECO:0000313" key="3">
    <source>
        <dbReference type="EMBL" id="KEF53597.1"/>
    </source>
</evidence>
<keyword evidence="2" id="KW-0472">Membrane</keyword>
<keyword evidence="4" id="KW-1185">Reference proteome</keyword>
<dbReference type="AlphaFoldDB" id="A0A072P1N6"/>
<dbReference type="PANTHER" id="PTHR39400">
    <property type="entry name" value="YALI0E29227P"/>
    <property type="match status" value="1"/>
</dbReference>
<gene>
    <name evidence="3" type="ORF">A1O9_10572</name>
</gene>
<feature type="transmembrane region" description="Helical" evidence="2">
    <location>
        <begin position="284"/>
        <end position="312"/>
    </location>
</feature>
<keyword evidence="2" id="KW-0812">Transmembrane</keyword>
<feature type="transmembrane region" description="Helical" evidence="2">
    <location>
        <begin position="332"/>
        <end position="357"/>
    </location>
</feature>
<organism evidence="3 4">
    <name type="scientific">Exophiala aquamarina CBS 119918</name>
    <dbReference type="NCBI Taxonomy" id="1182545"/>
    <lineage>
        <taxon>Eukaryota</taxon>
        <taxon>Fungi</taxon>
        <taxon>Dikarya</taxon>
        <taxon>Ascomycota</taxon>
        <taxon>Pezizomycotina</taxon>
        <taxon>Eurotiomycetes</taxon>
        <taxon>Chaetothyriomycetidae</taxon>
        <taxon>Chaetothyriales</taxon>
        <taxon>Herpotrichiellaceae</taxon>
        <taxon>Exophiala</taxon>
    </lineage>
</organism>
<comment type="caution">
    <text evidence="3">The sequence shown here is derived from an EMBL/GenBank/DDBJ whole genome shotgun (WGS) entry which is preliminary data.</text>
</comment>
<accession>A0A072P1N6</accession>
<feature type="compositionally biased region" description="Basic and acidic residues" evidence="1">
    <location>
        <begin position="20"/>
        <end position="45"/>
    </location>
</feature>
<feature type="compositionally biased region" description="Polar residues" evidence="1">
    <location>
        <begin position="51"/>
        <end position="65"/>
    </location>
</feature>
<evidence type="ECO:0000313" key="4">
    <source>
        <dbReference type="Proteomes" id="UP000027920"/>
    </source>
</evidence>